<dbReference type="PANTHER" id="PTHR19241">
    <property type="entry name" value="ATP-BINDING CASSETTE TRANSPORTER"/>
    <property type="match status" value="1"/>
</dbReference>
<comment type="caution">
    <text evidence="2">The sequence shown here is derived from an EMBL/GenBank/DDBJ whole genome shotgun (WGS) entry which is preliminary data.</text>
</comment>
<dbReference type="Proteomes" id="UP000005446">
    <property type="component" value="Unassembled WGS sequence"/>
</dbReference>
<dbReference type="HOGENOM" id="CLU_1489170_0_0_1"/>
<evidence type="ECO:0000313" key="3">
    <source>
        <dbReference type="Proteomes" id="UP000005446"/>
    </source>
</evidence>
<gene>
    <name evidence="2" type="ORF">M7I_8251</name>
</gene>
<organism evidence="2 3">
    <name type="scientific">Glarea lozoyensis (strain ATCC 74030 / MF5533)</name>
    <dbReference type="NCBI Taxonomy" id="1104152"/>
    <lineage>
        <taxon>Eukaryota</taxon>
        <taxon>Fungi</taxon>
        <taxon>Dikarya</taxon>
        <taxon>Ascomycota</taxon>
        <taxon>Pezizomycotina</taxon>
        <taxon>Leotiomycetes</taxon>
        <taxon>Helotiales</taxon>
        <taxon>Helotiaceae</taxon>
        <taxon>Glarea</taxon>
    </lineage>
</organism>
<reference evidence="2 3" key="1">
    <citation type="journal article" date="2012" name="Eukaryot. Cell">
        <title>Genome sequence of the fungus Glarea lozoyensis: the first genome sequence of a species from the Helotiaceae family.</title>
        <authorList>
            <person name="Youssar L."/>
            <person name="Gruening B.A."/>
            <person name="Erxleben A."/>
            <person name="Guenther S."/>
            <person name="Huettel W."/>
        </authorList>
    </citation>
    <scope>NUCLEOTIDE SEQUENCE [LARGE SCALE GENOMIC DNA]</scope>
    <source>
        <strain evidence="3">ATCC 74030 / MF5533</strain>
    </source>
</reference>
<accession>H0EZI3</accession>
<dbReference type="OrthoDB" id="245989at2759"/>
<dbReference type="InParanoid" id="H0EZI3"/>
<protein>
    <submittedName>
        <fullName evidence="2">Putative Pleiotropic ABC efflux transporter of multiple drugs</fullName>
    </submittedName>
</protein>
<evidence type="ECO:0000313" key="2">
    <source>
        <dbReference type="EMBL" id="EHK96070.1"/>
    </source>
</evidence>
<proteinExistence type="predicted"/>
<dbReference type="EMBL" id="AGUE01000286">
    <property type="protein sequence ID" value="EHK96070.1"/>
    <property type="molecule type" value="Genomic_DNA"/>
</dbReference>
<sequence length="181" mass="20244">MLRQPKTTPYAEKITYVEKVISLIGMEKLADTVIEASGESLNSEQMKRLAIGVELAAKPTTVLLLEQPLSSVSCKTVASYFERHGARPCNADENLAEWMLEITSSTPEFDGPQVWSEIWKNSSEHWAIKSKLANLKKKFPKRLDPVNSLHTAEIFEQSAVALDAMALQRKSKPFHADAHHV</sequence>
<name>H0EZI3_GLAL7</name>
<keyword evidence="1" id="KW-0813">Transport</keyword>
<keyword evidence="3" id="KW-1185">Reference proteome</keyword>
<dbReference type="AlphaFoldDB" id="H0EZI3"/>
<evidence type="ECO:0000256" key="1">
    <source>
        <dbReference type="ARBA" id="ARBA00022448"/>
    </source>
</evidence>